<dbReference type="GO" id="GO:0055085">
    <property type="term" value="P:transmembrane transport"/>
    <property type="evidence" value="ECO:0007669"/>
    <property type="project" value="InterPro"/>
</dbReference>
<dbReference type="InterPro" id="IPR018389">
    <property type="entry name" value="DctP_fam"/>
</dbReference>
<keyword evidence="1" id="KW-0732">Signal</keyword>
<organism evidence="3 4">
    <name type="scientific">Moraxella pluranimalium</name>
    <dbReference type="NCBI Taxonomy" id="470453"/>
    <lineage>
        <taxon>Bacteria</taxon>
        <taxon>Pseudomonadati</taxon>
        <taxon>Pseudomonadota</taxon>
        <taxon>Gammaproteobacteria</taxon>
        <taxon>Moraxellales</taxon>
        <taxon>Moraxellaceae</taxon>
        <taxon>Moraxella</taxon>
    </lineage>
</organism>
<dbReference type="Gene3D" id="3.40.190.170">
    <property type="entry name" value="Bacterial extracellular solute-binding protein, family 7"/>
    <property type="match status" value="1"/>
</dbReference>
<dbReference type="CDD" id="cd13665">
    <property type="entry name" value="PBP2_TRAP_Dctp3_4"/>
    <property type="match status" value="1"/>
</dbReference>
<keyword evidence="2" id="KW-0175">Coiled coil</keyword>
<name>A0A1T0CQX1_9GAMM</name>
<dbReference type="STRING" id="470453.B0680_04040"/>
<dbReference type="AlphaFoldDB" id="A0A1T0CQX1"/>
<proteinExistence type="predicted"/>
<evidence type="ECO:0000256" key="1">
    <source>
        <dbReference type="ARBA" id="ARBA00022729"/>
    </source>
</evidence>
<dbReference type="EMBL" id="MUYU01000009">
    <property type="protein sequence ID" value="OOS24736.1"/>
    <property type="molecule type" value="Genomic_DNA"/>
</dbReference>
<dbReference type="NCBIfam" id="NF037995">
    <property type="entry name" value="TRAP_S1"/>
    <property type="match status" value="1"/>
</dbReference>
<dbReference type="PANTHER" id="PTHR33376:SF15">
    <property type="entry name" value="BLL6794 PROTEIN"/>
    <property type="match status" value="1"/>
</dbReference>
<evidence type="ECO:0000313" key="3">
    <source>
        <dbReference type="EMBL" id="OOS24736.1"/>
    </source>
</evidence>
<comment type="caution">
    <text evidence="3">The sequence shown here is derived from an EMBL/GenBank/DDBJ whole genome shotgun (WGS) entry which is preliminary data.</text>
</comment>
<dbReference type="Pfam" id="PF03480">
    <property type="entry name" value="DctP"/>
    <property type="match status" value="1"/>
</dbReference>
<sequence>MVLRVAHFWPATAMSQKKVLEPWCATITEQSGGQMTCQFYPAMQLGGTPAQLMDLAQDGIADIVFTLPGYTPGRFPIMEVMELPFMTIDGEYSSRVAWQIYQEFAQEEFAMVKPLAFNVHDRGQILNNRRPITKIEDFKGLKLRAPTRLTNKMVEALGATPVSIPMPALTDATSKGVVDGVVLPWEVIPTLKLQEVARYASEINAPDPVLYSALFTISMNKYKYEALPPKLKKIIDDNTGANFSQQLGRTWDEQITTARQKIEDNGNPINQIASDEVARIQEAAKQVEADWIAEMNAKGYDGQAIVNRAKELIAEAKQAKDAAATTN</sequence>
<accession>A0A1T0CQX1</accession>
<dbReference type="Proteomes" id="UP000189800">
    <property type="component" value="Unassembled WGS sequence"/>
</dbReference>
<dbReference type="InterPro" id="IPR038404">
    <property type="entry name" value="TRAP_DctP_sf"/>
</dbReference>
<reference evidence="3 4" key="1">
    <citation type="submission" date="2017-02" db="EMBL/GenBank/DDBJ databases">
        <title>Draft genome sequence of Moraxella pluranimalium CCUG 54913T type strain.</title>
        <authorList>
            <person name="Salva-Serra F."/>
            <person name="Engstrom-Jakobsson H."/>
            <person name="Thorell K."/>
            <person name="Jaen-Luchoro D."/>
            <person name="Gonzales-Siles L."/>
            <person name="Karlsson R."/>
            <person name="Yazdan S."/>
            <person name="Boulund F."/>
            <person name="Johnning A."/>
            <person name="Engstrand L."/>
            <person name="Kristiansson E."/>
            <person name="Moore E."/>
        </authorList>
    </citation>
    <scope>NUCLEOTIDE SEQUENCE [LARGE SCALE GENOMIC DNA]</scope>
    <source>
        <strain evidence="3 4">CCUG 54913</strain>
    </source>
</reference>
<evidence type="ECO:0000313" key="4">
    <source>
        <dbReference type="Proteomes" id="UP000189800"/>
    </source>
</evidence>
<protein>
    <submittedName>
        <fullName evidence="3">C4-dicarboxylate ABC transporter</fullName>
    </submittedName>
</protein>
<keyword evidence="4" id="KW-1185">Reference proteome</keyword>
<gene>
    <name evidence="3" type="ORF">B0680_04040</name>
</gene>
<feature type="coiled-coil region" evidence="2">
    <location>
        <begin position="270"/>
        <end position="326"/>
    </location>
</feature>
<dbReference type="PANTHER" id="PTHR33376">
    <property type="match status" value="1"/>
</dbReference>
<evidence type="ECO:0000256" key="2">
    <source>
        <dbReference type="SAM" id="Coils"/>
    </source>
</evidence>